<protein>
    <submittedName>
        <fullName evidence="1">Amino acid ABC transporter substrate-binding protein</fullName>
    </submittedName>
</protein>
<evidence type="ECO:0000313" key="1">
    <source>
        <dbReference type="EMBL" id="MSE21671.1"/>
    </source>
</evidence>
<reference evidence="1 2" key="1">
    <citation type="submission" date="2019-11" db="EMBL/GenBank/DDBJ databases">
        <title>Draft Genome Sequence of Plant Growth-Promoting Rhizosphere-Associated Bacteria.</title>
        <authorList>
            <person name="Vasilyev I.Y."/>
            <person name="Radchenko V."/>
            <person name="Ilnitskaya E.V."/>
        </authorList>
    </citation>
    <scope>NUCLEOTIDE SEQUENCE [LARGE SCALE GENOMIC DNA]</scope>
    <source>
        <strain evidence="1 2">VRA_07sq_f</strain>
    </source>
</reference>
<comment type="caution">
    <text evidence="1">The sequence shown here is derived from an EMBL/GenBank/DDBJ whole genome shotgun (WGS) entry which is preliminary data.</text>
</comment>
<feature type="non-terminal residue" evidence="1">
    <location>
        <position position="62"/>
    </location>
</feature>
<name>A0A844EC58_9LACO</name>
<dbReference type="PROSITE" id="PS51257">
    <property type="entry name" value="PROKAR_LIPOPROTEIN"/>
    <property type="match status" value="1"/>
</dbReference>
<dbReference type="EMBL" id="WKKY01000541">
    <property type="protein sequence ID" value="MSE21671.1"/>
    <property type="molecule type" value="Genomic_DNA"/>
</dbReference>
<gene>
    <name evidence="1" type="ORF">GKC44_10595</name>
</gene>
<organism evidence="1 2">
    <name type="scientific">Lentilactobacillus parabuchneri</name>
    <dbReference type="NCBI Taxonomy" id="152331"/>
    <lineage>
        <taxon>Bacteria</taxon>
        <taxon>Bacillati</taxon>
        <taxon>Bacillota</taxon>
        <taxon>Bacilli</taxon>
        <taxon>Lactobacillales</taxon>
        <taxon>Lactobacillaceae</taxon>
        <taxon>Lentilactobacillus</taxon>
    </lineage>
</organism>
<dbReference type="SUPFAM" id="SSF53850">
    <property type="entry name" value="Periplasmic binding protein-like II"/>
    <property type="match status" value="1"/>
</dbReference>
<proteinExistence type="predicted"/>
<dbReference type="Gene3D" id="3.40.190.10">
    <property type="entry name" value="Periplasmic binding protein-like II"/>
    <property type="match status" value="1"/>
</dbReference>
<sequence length="62" mass="6863">MRRFKFRWLMLLGVIAVFGLIITGCGQKKAADKGPLTVATSGTLYPTSYHDQKTNKLTGFDV</sequence>
<evidence type="ECO:0000313" key="2">
    <source>
        <dbReference type="Proteomes" id="UP000491237"/>
    </source>
</evidence>
<accession>A0A844EC58</accession>
<dbReference type="AlphaFoldDB" id="A0A844EC58"/>
<dbReference type="Proteomes" id="UP000491237">
    <property type="component" value="Unassembled WGS sequence"/>
</dbReference>